<protein>
    <submittedName>
        <fullName evidence="1">Uncharacterized protein</fullName>
    </submittedName>
</protein>
<evidence type="ECO:0000313" key="1">
    <source>
        <dbReference type="EMBL" id="KAJ9102701.1"/>
    </source>
</evidence>
<comment type="caution">
    <text evidence="1">The sequence shown here is derived from an EMBL/GenBank/DDBJ whole genome shotgun (WGS) entry which is preliminary data.</text>
</comment>
<accession>A0ACC2VVR2</accession>
<proteinExistence type="predicted"/>
<name>A0ACC2VVR2_9TREE</name>
<evidence type="ECO:0000313" key="2">
    <source>
        <dbReference type="Proteomes" id="UP001230649"/>
    </source>
</evidence>
<gene>
    <name evidence="1" type="ORF">QFC20_004974</name>
</gene>
<dbReference type="EMBL" id="JASBWS010000063">
    <property type="protein sequence ID" value="KAJ9102701.1"/>
    <property type="molecule type" value="Genomic_DNA"/>
</dbReference>
<dbReference type="Proteomes" id="UP001230649">
    <property type="component" value="Unassembled WGS sequence"/>
</dbReference>
<sequence length="160" mass="18026">MALSWLFPQIVKSAPETTADGGYSYFDGGLIHYDLEHTSEKYVIRQIFKANNKHTGNGRRSTAVPPYHYHPYQDELFTVKSGTLCYIVNGKEGRLYRGESMMSPAGDRHTFWCLPGADEDLDVQVTVSGPVNGPGFFDERFTHNFYGSLYLISSLRVTSD</sequence>
<reference evidence="1" key="1">
    <citation type="submission" date="2023-04" db="EMBL/GenBank/DDBJ databases">
        <title>Draft Genome sequencing of Naganishia species isolated from polar environments using Oxford Nanopore Technology.</title>
        <authorList>
            <person name="Leo P."/>
            <person name="Venkateswaran K."/>
        </authorList>
    </citation>
    <scope>NUCLEOTIDE SEQUENCE</scope>
    <source>
        <strain evidence="1">MNA-CCFEE 5262</strain>
    </source>
</reference>
<organism evidence="1 2">
    <name type="scientific">Naganishia adeliensis</name>
    <dbReference type="NCBI Taxonomy" id="92952"/>
    <lineage>
        <taxon>Eukaryota</taxon>
        <taxon>Fungi</taxon>
        <taxon>Dikarya</taxon>
        <taxon>Basidiomycota</taxon>
        <taxon>Agaricomycotina</taxon>
        <taxon>Tremellomycetes</taxon>
        <taxon>Filobasidiales</taxon>
        <taxon>Filobasidiaceae</taxon>
        <taxon>Naganishia</taxon>
    </lineage>
</organism>
<keyword evidence="2" id="KW-1185">Reference proteome</keyword>